<organism evidence="1 2">
    <name type="scientific">Halogeometricum borinquense</name>
    <dbReference type="NCBI Taxonomy" id="60847"/>
    <lineage>
        <taxon>Archaea</taxon>
        <taxon>Methanobacteriati</taxon>
        <taxon>Methanobacteriota</taxon>
        <taxon>Stenosarchaea group</taxon>
        <taxon>Halobacteria</taxon>
        <taxon>Halobacteriales</taxon>
        <taxon>Haloferacaceae</taxon>
        <taxon>Halogeometricum</taxon>
    </lineage>
</organism>
<protein>
    <submittedName>
        <fullName evidence="1">Lycopene cyclase</fullName>
    </submittedName>
</protein>
<name>A0A482TCT1_9EURY</name>
<accession>A0A482TCT1</accession>
<dbReference type="AlphaFoldDB" id="A0A482TCT1"/>
<gene>
    <name evidence="1" type="ORF">ELS19_11210</name>
</gene>
<sequence>GIELFGIPLEEHLFMVVIPAFVIGMHEMLGQVRDDETGRANTDD</sequence>
<feature type="non-terminal residue" evidence="1">
    <location>
        <position position="1"/>
    </location>
</feature>
<reference evidence="1 2" key="1">
    <citation type="submission" date="2018-12" db="EMBL/GenBank/DDBJ databases">
        <title>Genome analysis provides insights into bioremediation potentialities of Halogeometricum borinquense strain N11.</title>
        <authorList>
            <person name="Najjari A."/>
            <person name="Youssef N."/>
            <person name="Fhoula I."/>
            <person name="Ben Dhia O."/>
            <person name="Mahjoubi M."/>
            <person name="Ouzari H.I."/>
            <person name="Cherif A."/>
        </authorList>
    </citation>
    <scope>NUCLEOTIDE SEQUENCE [LARGE SCALE GENOMIC DNA]</scope>
    <source>
        <strain evidence="1 2">N11</strain>
    </source>
</reference>
<evidence type="ECO:0000313" key="2">
    <source>
        <dbReference type="Proteomes" id="UP000294028"/>
    </source>
</evidence>
<dbReference type="EMBL" id="RZHH01000002">
    <property type="protein sequence ID" value="RYJ15420.1"/>
    <property type="molecule type" value="Genomic_DNA"/>
</dbReference>
<dbReference type="Proteomes" id="UP000294028">
    <property type="component" value="Unassembled WGS sequence"/>
</dbReference>
<comment type="caution">
    <text evidence="1">The sequence shown here is derived from an EMBL/GenBank/DDBJ whole genome shotgun (WGS) entry which is preliminary data.</text>
</comment>
<evidence type="ECO:0000313" key="1">
    <source>
        <dbReference type="EMBL" id="RYJ15420.1"/>
    </source>
</evidence>
<proteinExistence type="predicted"/>